<dbReference type="EMBL" id="NFKK01000004">
    <property type="protein sequence ID" value="OUP53416.1"/>
    <property type="molecule type" value="Genomic_DNA"/>
</dbReference>
<comment type="caution">
    <text evidence="1">The sequence shown here is derived from an EMBL/GenBank/DDBJ whole genome shotgun (WGS) entry which is preliminary data.</text>
</comment>
<dbReference type="RefSeq" id="WP_087371568.1">
    <property type="nucleotide sequence ID" value="NZ_JBKTCX010000007.1"/>
</dbReference>
<dbReference type="Proteomes" id="UP000195897">
    <property type="component" value="Unassembled WGS sequence"/>
</dbReference>
<dbReference type="Gene3D" id="3.30.420.280">
    <property type="match status" value="1"/>
</dbReference>
<dbReference type="InterPro" id="IPR027417">
    <property type="entry name" value="P-loop_NTPase"/>
</dbReference>
<protein>
    <submittedName>
        <fullName evidence="1">Terminase-like family protein</fullName>
    </submittedName>
</protein>
<accession>A0A1Y4L9K6</accession>
<dbReference type="Gene3D" id="3.40.50.300">
    <property type="entry name" value="P-loop containing nucleotide triphosphate hydrolases"/>
    <property type="match status" value="1"/>
</dbReference>
<evidence type="ECO:0000313" key="2">
    <source>
        <dbReference type="Proteomes" id="UP000195897"/>
    </source>
</evidence>
<dbReference type="Pfam" id="PF03237">
    <property type="entry name" value="Terminase_6N"/>
    <property type="match status" value="1"/>
</dbReference>
<proteinExistence type="predicted"/>
<name>A0A1Y4L9K6_9FIRM</name>
<organism evidence="1 2">
    <name type="scientific">Butyricicoccus pullicaecorum</name>
    <dbReference type="NCBI Taxonomy" id="501571"/>
    <lineage>
        <taxon>Bacteria</taxon>
        <taxon>Bacillati</taxon>
        <taxon>Bacillota</taxon>
        <taxon>Clostridia</taxon>
        <taxon>Eubacteriales</taxon>
        <taxon>Butyricicoccaceae</taxon>
        <taxon>Butyricicoccus</taxon>
    </lineage>
</organism>
<dbReference type="AlphaFoldDB" id="A0A1Y4L9K6"/>
<gene>
    <name evidence="1" type="ORF">B5F17_05260</name>
</gene>
<reference evidence="2" key="1">
    <citation type="submission" date="2017-04" db="EMBL/GenBank/DDBJ databases">
        <title>Function of individual gut microbiota members based on whole genome sequencing of pure cultures obtained from chicken caecum.</title>
        <authorList>
            <person name="Medvecky M."/>
            <person name="Cejkova D."/>
            <person name="Polansky O."/>
            <person name="Karasova D."/>
            <person name="Kubasova T."/>
            <person name="Cizek A."/>
            <person name="Rychlik I."/>
        </authorList>
    </citation>
    <scope>NUCLEOTIDE SEQUENCE [LARGE SCALE GENOMIC DNA]</scope>
    <source>
        <strain evidence="2">An180</strain>
    </source>
</reference>
<evidence type="ECO:0000313" key="1">
    <source>
        <dbReference type="EMBL" id="OUP53416.1"/>
    </source>
</evidence>
<sequence length="445" mass="50856">MVLWSPQKRQEIFLSRFEDEALYGGAAGGGKSEALVVEALRQVQIPHYRALILRKTYPELSELIDKSQRYYRGAFPAAQWSEARHEWRFPSGAKISFGAMQHTNDRFKYQGRAYDYIAFDELTHFTQDEYLYLLSRNRASGPGTRVYLRASANPGGIGHGWVKARFLTPAPPMQTIWEDVSMLTPDGAVLNAKRSRIFVPSTVFDNQILLKNDPAYAARLAALPDADKRALLYGDWDAFAGQVFSEWRADPAHYADRRYTHVVDPFPIPKNWRIVRGFDFGYSRPFSVGWWAISPDGALCRIRELYGCTGTPNEGVRWEPARIAREIKQIEQDDPNIKGRTVRGVADPSIFDESRGESVAQMMEREGVFFDRGDNARIAGKMQVHHRLAFDHNGIPGLTVFHTCRHFIRTVPALVYDSTNVEDVNTSMEDHIYDEMRYVVMEFSQ</sequence>